<evidence type="ECO:0000256" key="4">
    <source>
        <dbReference type="ARBA" id="ARBA00023136"/>
    </source>
</evidence>
<sequence>MLSEEQEQDLEKNAEPDTLDASEDPQLAPVLERWITVLVISSASLCVTCSSSIAASTEAGMASEFGVAKEVTILGISLFVMGLGLGPLVVGPLSEVYGRNIVYRLSYAAFFAFSWPIAFAPDIAVFLVFRFVTGLCGSAFLSVAGGSVSDMFPNTSVANPMAVYTLTPFLGPILGPLIGGFINQNVDWRWTYRVQIIWVFVELHTCPLDRHPIDLRRAVLAGISKPFQLMAHDHMALLLNAWNALLLGILYLAFQAFPFIFAKHAFSAEFKGHPPPETRLYTGQVGGLLVPIGLFWLAFTTYASVPWIVPIIASIPFGAGVYLVTAYLPIAASAMAANSALRSTFAAVFPLFAGAMYARLETVGATALLAGLTAVMAPLPFIFYKIGPRLREKSRFAVKS</sequence>
<gene>
    <name evidence="8" type="ORF">FIBSPDRAFT_910492</name>
</gene>
<feature type="transmembrane region" description="Helical" evidence="6">
    <location>
        <begin position="241"/>
        <end position="261"/>
    </location>
</feature>
<dbReference type="EMBL" id="KV417539">
    <property type="protein sequence ID" value="KZP22425.1"/>
    <property type="molecule type" value="Genomic_DNA"/>
</dbReference>
<dbReference type="GO" id="GO:0005886">
    <property type="term" value="C:plasma membrane"/>
    <property type="evidence" value="ECO:0007669"/>
    <property type="project" value="TreeGrafter"/>
</dbReference>
<reference evidence="8" key="1">
    <citation type="journal article" date="2016" name="Mol. Biol. Evol.">
        <title>Comparative Genomics of Early-Diverging Mushroom-Forming Fungi Provides Insights into the Origins of Lignocellulose Decay Capabilities.</title>
        <authorList>
            <person name="Nagy L.G."/>
            <person name="Riley R."/>
            <person name="Tritt A."/>
            <person name="Adam C."/>
            <person name="Daum C."/>
            <person name="Floudas D."/>
            <person name="Sun H."/>
            <person name="Yadav J.S."/>
            <person name="Pangilinan J."/>
            <person name="Larsson K.H."/>
            <person name="Matsuura K."/>
            <person name="Barry K."/>
            <person name="Labutti K."/>
            <person name="Kuo R."/>
            <person name="Ohm R.A."/>
            <person name="Bhattacharya S.S."/>
            <person name="Shirouzu T."/>
            <person name="Yoshinaga Y."/>
            <person name="Martin F.M."/>
            <person name="Grigoriev I.V."/>
            <person name="Hibbett D.S."/>
        </authorList>
    </citation>
    <scope>NUCLEOTIDE SEQUENCE [LARGE SCALE GENOMIC DNA]</scope>
    <source>
        <strain evidence="8">CBS 109695</strain>
    </source>
</reference>
<dbReference type="InterPro" id="IPR020846">
    <property type="entry name" value="MFS_dom"/>
</dbReference>
<keyword evidence="3 6" id="KW-1133">Transmembrane helix</keyword>
<feature type="domain" description="Major facilitator superfamily (MFS) profile" evidence="7">
    <location>
        <begin position="36"/>
        <end position="400"/>
    </location>
</feature>
<dbReference type="STRING" id="436010.A0A166KZW0"/>
<protein>
    <submittedName>
        <fullName evidence="8">MFS general substrate transporter</fullName>
    </submittedName>
</protein>
<dbReference type="PROSITE" id="PS50850">
    <property type="entry name" value="MFS"/>
    <property type="match status" value="1"/>
</dbReference>
<dbReference type="InterPro" id="IPR036259">
    <property type="entry name" value="MFS_trans_sf"/>
</dbReference>
<dbReference type="Gene3D" id="1.20.1250.20">
    <property type="entry name" value="MFS general substrate transporter like domains"/>
    <property type="match status" value="1"/>
</dbReference>
<feature type="region of interest" description="Disordered" evidence="5">
    <location>
        <begin position="1"/>
        <end position="22"/>
    </location>
</feature>
<feature type="transmembrane region" description="Helical" evidence="6">
    <location>
        <begin position="305"/>
        <end position="328"/>
    </location>
</feature>
<dbReference type="InterPro" id="IPR011701">
    <property type="entry name" value="MFS"/>
</dbReference>
<evidence type="ECO:0000313" key="8">
    <source>
        <dbReference type="EMBL" id="KZP22425.1"/>
    </source>
</evidence>
<evidence type="ECO:0000259" key="7">
    <source>
        <dbReference type="PROSITE" id="PS50850"/>
    </source>
</evidence>
<evidence type="ECO:0000256" key="1">
    <source>
        <dbReference type="ARBA" id="ARBA00004141"/>
    </source>
</evidence>
<organism evidence="8">
    <name type="scientific">Athelia psychrophila</name>
    <dbReference type="NCBI Taxonomy" id="1759441"/>
    <lineage>
        <taxon>Eukaryota</taxon>
        <taxon>Fungi</taxon>
        <taxon>Dikarya</taxon>
        <taxon>Basidiomycota</taxon>
        <taxon>Agaricomycotina</taxon>
        <taxon>Agaricomycetes</taxon>
        <taxon>Agaricomycetidae</taxon>
        <taxon>Atheliales</taxon>
        <taxon>Atheliaceae</taxon>
        <taxon>Athelia</taxon>
    </lineage>
</organism>
<keyword evidence="2 6" id="KW-0812">Transmembrane</keyword>
<feature type="transmembrane region" description="Helical" evidence="6">
    <location>
        <begin position="101"/>
        <end position="118"/>
    </location>
</feature>
<comment type="subcellular location">
    <subcellularLocation>
        <location evidence="1">Membrane</location>
        <topology evidence="1">Multi-pass membrane protein</topology>
    </subcellularLocation>
</comment>
<name>A0A166KZW0_9AGAM</name>
<feature type="transmembrane region" description="Helical" evidence="6">
    <location>
        <begin position="34"/>
        <end position="53"/>
    </location>
</feature>
<accession>A0A166KZW0</accession>
<keyword evidence="4 6" id="KW-0472">Membrane</keyword>
<evidence type="ECO:0000256" key="5">
    <source>
        <dbReference type="SAM" id="MobiDB-lite"/>
    </source>
</evidence>
<dbReference type="OrthoDB" id="3561359at2759"/>
<dbReference type="GO" id="GO:0022857">
    <property type="term" value="F:transmembrane transporter activity"/>
    <property type="evidence" value="ECO:0007669"/>
    <property type="project" value="InterPro"/>
</dbReference>
<dbReference type="PANTHER" id="PTHR23502">
    <property type="entry name" value="MAJOR FACILITATOR SUPERFAMILY"/>
    <property type="match status" value="1"/>
</dbReference>
<dbReference type="PANTHER" id="PTHR23502:SF7">
    <property type="entry name" value="DRUG_PROTON ANTIPORTER YHK8-RELATED"/>
    <property type="match status" value="1"/>
</dbReference>
<feature type="transmembrane region" description="Helical" evidence="6">
    <location>
        <begin position="364"/>
        <end position="384"/>
    </location>
</feature>
<feature type="transmembrane region" description="Helical" evidence="6">
    <location>
        <begin position="161"/>
        <end position="182"/>
    </location>
</feature>
<dbReference type="Pfam" id="PF07690">
    <property type="entry name" value="MFS_1"/>
    <property type="match status" value="1"/>
</dbReference>
<evidence type="ECO:0000256" key="2">
    <source>
        <dbReference type="ARBA" id="ARBA00022692"/>
    </source>
</evidence>
<proteinExistence type="predicted"/>
<evidence type="ECO:0000256" key="3">
    <source>
        <dbReference type="ARBA" id="ARBA00022989"/>
    </source>
</evidence>
<feature type="transmembrane region" description="Helical" evidence="6">
    <location>
        <begin position="73"/>
        <end position="94"/>
    </location>
</feature>
<dbReference type="AlphaFoldDB" id="A0A166KZW0"/>
<feature type="transmembrane region" description="Helical" evidence="6">
    <location>
        <begin position="281"/>
        <end position="299"/>
    </location>
</feature>
<dbReference type="SUPFAM" id="SSF103473">
    <property type="entry name" value="MFS general substrate transporter"/>
    <property type="match status" value="1"/>
</dbReference>
<evidence type="ECO:0000256" key="6">
    <source>
        <dbReference type="SAM" id="Phobius"/>
    </source>
</evidence>